<dbReference type="Proteomes" id="UP001303473">
    <property type="component" value="Unassembled WGS sequence"/>
</dbReference>
<proteinExistence type="predicted"/>
<dbReference type="AlphaFoldDB" id="A0AAN6S4F6"/>
<feature type="compositionally biased region" description="Low complexity" evidence="4">
    <location>
        <begin position="200"/>
        <end position="211"/>
    </location>
</feature>
<keyword evidence="1" id="KW-0805">Transcription regulation</keyword>
<evidence type="ECO:0000256" key="3">
    <source>
        <dbReference type="ARBA" id="ARBA00023242"/>
    </source>
</evidence>
<dbReference type="PANTHER" id="PTHR47840">
    <property type="entry name" value="ZN(II)2CYS6 TRANSCRIPTION FACTOR (EUROFUNG)-RELATED"/>
    <property type="match status" value="1"/>
</dbReference>
<name>A0AAN6S4F6_9PEZI</name>
<accession>A0AAN6S4F6</accession>
<feature type="region of interest" description="Disordered" evidence="4">
    <location>
        <begin position="181"/>
        <end position="213"/>
    </location>
</feature>
<sequence length="249" mass="26653">MDNNSAPQPEGCQPFISRRVNKRRKGITASRDLLSLFVSFRSGTGGCYCRGVDFLALIASTALCLGHINGRLNGGRNYSWLAHQRLSDRGMMERVLESMQEEIGDGIAAKIAGILGHLLVVEDDVANNHGSYKTNLSHGRNGGEREALECSGGMFESEGGKVLRIYIPHVGLIQIQCHAASDGDPASTTTAGGHPRNNASSPGGDSSLDSGQWFAPESKLSEDDWELQGVDIALFDSLFPRGISGDVAH</sequence>
<gene>
    <name evidence="5" type="ORF">QBC46DRAFT_354873</name>
</gene>
<evidence type="ECO:0000313" key="6">
    <source>
        <dbReference type="Proteomes" id="UP001303473"/>
    </source>
</evidence>
<comment type="caution">
    <text evidence="5">The sequence shown here is derived from an EMBL/GenBank/DDBJ whole genome shotgun (WGS) entry which is preliminary data.</text>
</comment>
<organism evidence="5 6">
    <name type="scientific">Diplogelasinospora grovesii</name>
    <dbReference type="NCBI Taxonomy" id="303347"/>
    <lineage>
        <taxon>Eukaryota</taxon>
        <taxon>Fungi</taxon>
        <taxon>Dikarya</taxon>
        <taxon>Ascomycota</taxon>
        <taxon>Pezizomycotina</taxon>
        <taxon>Sordariomycetes</taxon>
        <taxon>Sordariomycetidae</taxon>
        <taxon>Sordariales</taxon>
        <taxon>Diplogelasinosporaceae</taxon>
        <taxon>Diplogelasinospora</taxon>
    </lineage>
</organism>
<dbReference type="EMBL" id="MU853808">
    <property type="protein sequence ID" value="KAK3939633.1"/>
    <property type="molecule type" value="Genomic_DNA"/>
</dbReference>
<keyword evidence="3" id="KW-0539">Nucleus</keyword>
<keyword evidence="2" id="KW-0804">Transcription</keyword>
<dbReference type="PANTHER" id="PTHR47840:SF1">
    <property type="entry name" value="ZN(II)2CYS6 TRANSCRIPTION FACTOR (EUROFUNG)"/>
    <property type="match status" value="1"/>
</dbReference>
<reference evidence="6" key="1">
    <citation type="journal article" date="2023" name="Mol. Phylogenet. Evol.">
        <title>Genome-scale phylogeny and comparative genomics of the fungal order Sordariales.</title>
        <authorList>
            <person name="Hensen N."/>
            <person name="Bonometti L."/>
            <person name="Westerberg I."/>
            <person name="Brannstrom I.O."/>
            <person name="Guillou S."/>
            <person name="Cros-Aarteil S."/>
            <person name="Calhoun S."/>
            <person name="Haridas S."/>
            <person name="Kuo A."/>
            <person name="Mondo S."/>
            <person name="Pangilinan J."/>
            <person name="Riley R."/>
            <person name="LaButti K."/>
            <person name="Andreopoulos B."/>
            <person name="Lipzen A."/>
            <person name="Chen C."/>
            <person name="Yan M."/>
            <person name="Daum C."/>
            <person name="Ng V."/>
            <person name="Clum A."/>
            <person name="Steindorff A."/>
            <person name="Ohm R.A."/>
            <person name="Martin F."/>
            <person name="Silar P."/>
            <person name="Natvig D.O."/>
            <person name="Lalanne C."/>
            <person name="Gautier V."/>
            <person name="Ament-Velasquez S.L."/>
            <person name="Kruys A."/>
            <person name="Hutchinson M.I."/>
            <person name="Powell A.J."/>
            <person name="Barry K."/>
            <person name="Miller A.N."/>
            <person name="Grigoriev I.V."/>
            <person name="Debuchy R."/>
            <person name="Gladieux P."/>
            <person name="Hiltunen Thoren M."/>
            <person name="Johannesson H."/>
        </authorList>
    </citation>
    <scope>NUCLEOTIDE SEQUENCE [LARGE SCALE GENOMIC DNA]</scope>
    <source>
        <strain evidence="6">CBS 340.73</strain>
    </source>
</reference>
<evidence type="ECO:0000256" key="1">
    <source>
        <dbReference type="ARBA" id="ARBA00023015"/>
    </source>
</evidence>
<evidence type="ECO:0000256" key="2">
    <source>
        <dbReference type="ARBA" id="ARBA00023163"/>
    </source>
</evidence>
<protein>
    <submittedName>
        <fullName evidence="5">Uncharacterized protein</fullName>
    </submittedName>
</protein>
<keyword evidence="6" id="KW-1185">Reference proteome</keyword>
<evidence type="ECO:0000256" key="4">
    <source>
        <dbReference type="SAM" id="MobiDB-lite"/>
    </source>
</evidence>
<evidence type="ECO:0000313" key="5">
    <source>
        <dbReference type="EMBL" id="KAK3939633.1"/>
    </source>
</evidence>